<sequence>MHLKILLISSIALALTFSAKESFGQMKIGTNSTDIEPSSNLEVEASTPGRKFKVDKTTGQLTIADGTQAISSVLVSDADGKAKWSLLTPSNLSQFPRMRADGAQTGPLVNGERINLSYPSFSVVQGGFHIPANGTYKVLYSGWYQIETRLTIENNAGCTGSSFMGLEVSLIRNGEASTYPIIDERLAPVFEDKYITKASTLVQLLAGDYTSFSILPTIKSPQAGCSVKVVEGSYLISYVP</sequence>
<dbReference type="OrthoDB" id="963444at2"/>
<dbReference type="STRING" id="659014.SAMN04487996_118162"/>
<protein>
    <recommendedName>
        <fullName evidence="3">C1q domain-containing protein</fullName>
    </recommendedName>
</protein>
<proteinExistence type="predicted"/>
<evidence type="ECO:0000313" key="1">
    <source>
        <dbReference type="EMBL" id="SDG42653.1"/>
    </source>
</evidence>
<keyword evidence="2" id="KW-1185">Reference proteome</keyword>
<organism evidence="1 2">
    <name type="scientific">Dyadobacter soli</name>
    <dbReference type="NCBI Taxonomy" id="659014"/>
    <lineage>
        <taxon>Bacteria</taxon>
        <taxon>Pseudomonadati</taxon>
        <taxon>Bacteroidota</taxon>
        <taxon>Cytophagia</taxon>
        <taxon>Cytophagales</taxon>
        <taxon>Spirosomataceae</taxon>
        <taxon>Dyadobacter</taxon>
    </lineage>
</organism>
<dbReference type="EMBL" id="FNAN01000018">
    <property type="protein sequence ID" value="SDG42653.1"/>
    <property type="molecule type" value="Genomic_DNA"/>
</dbReference>
<evidence type="ECO:0008006" key="3">
    <source>
        <dbReference type="Google" id="ProtNLM"/>
    </source>
</evidence>
<evidence type="ECO:0000313" key="2">
    <source>
        <dbReference type="Proteomes" id="UP000198748"/>
    </source>
</evidence>
<dbReference type="AlphaFoldDB" id="A0A1G7U5B5"/>
<reference evidence="2" key="1">
    <citation type="submission" date="2016-10" db="EMBL/GenBank/DDBJ databases">
        <authorList>
            <person name="Varghese N."/>
            <person name="Submissions S."/>
        </authorList>
    </citation>
    <scope>NUCLEOTIDE SEQUENCE [LARGE SCALE GENOMIC DNA]</scope>
    <source>
        <strain evidence="2">DSM 25329</strain>
    </source>
</reference>
<name>A0A1G7U5B5_9BACT</name>
<dbReference type="RefSeq" id="WP_090156154.1">
    <property type="nucleotide sequence ID" value="NZ_FNAN01000018.1"/>
</dbReference>
<dbReference type="Proteomes" id="UP000198748">
    <property type="component" value="Unassembled WGS sequence"/>
</dbReference>
<accession>A0A1G7U5B5</accession>
<gene>
    <name evidence="1" type="ORF">SAMN04487996_118162</name>
</gene>